<feature type="non-terminal residue" evidence="2">
    <location>
        <position position="78"/>
    </location>
</feature>
<organism evidence="2">
    <name type="scientific">uncultured Chloroflexota bacterium</name>
    <dbReference type="NCBI Taxonomy" id="166587"/>
    <lineage>
        <taxon>Bacteria</taxon>
        <taxon>Bacillati</taxon>
        <taxon>Chloroflexota</taxon>
        <taxon>environmental samples</taxon>
    </lineage>
</organism>
<feature type="non-terminal residue" evidence="2">
    <location>
        <position position="1"/>
    </location>
</feature>
<evidence type="ECO:0000313" key="2">
    <source>
        <dbReference type="EMBL" id="CAA9268831.1"/>
    </source>
</evidence>
<accession>A0A6J4J5Y2</accession>
<feature type="region of interest" description="Disordered" evidence="1">
    <location>
        <begin position="41"/>
        <end position="78"/>
    </location>
</feature>
<reference evidence="2" key="1">
    <citation type="submission" date="2020-02" db="EMBL/GenBank/DDBJ databases">
        <authorList>
            <person name="Meier V. D."/>
        </authorList>
    </citation>
    <scope>NUCLEOTIDE SEQUENCE</scope>
    <source>
        <strain evidence="2">AVDCRST_MAG77</strain>
    </source>
</reference>
<dbReference type="AlphaFoldDB" id="A0A6J4J5Y2"/>
<dbReference type="EMBL" id="CADCTC010000171">
    <property type="protein sequence ID" value="CAA9268831.1"/>
    <property type="molecule type" value="Genomic_DNA"/>
</dbReference>
<protein>
    <submittedName>
        <fullName evidence="2">Uncharacterized protein</fullName>
    </submittedName>
</protein>
<evidence type="ECO:0000256" key="1">
    <source>
        <dbReference type="SAM" id="MobiDB-lite"/>
    </source>
</evidence>
<gene>
    <name evidence="2" type="ORF">AVDCRST_MAG77-3070</name>
</gene>
<sequence>GRAAHHGASGAWECRRAGGGLACHATGGALANGPEVIRGRARRPRRARASAAAGCHGVPGGSGRGAGRGLHGEHRPVL</sequence>
<feature type="compositionally biased region" description="Gly residues" evidence="1">
    <location>
        <begin position="57"/>
        <end position="69"/>
    </location>
</feature>
<proteinExistence type="predicted"/>
<name>A0A6J4J5Y2_9CHLR</name>